<dbReference type="AlphaFoldDB" id="A0AA35QF23"/>
<dbReference type="Gene3D" id="1.20.5.510">
    <property type="entry name" value="Single helix bin"/>
    <property type="match status" value="1"/>
</dbReference>
<keyword evidence="2" id="KW-0472">Membrane</keyword>
<reference evidence="3" key="1">
    <citation type="submission" date="2023-01" db="EMBL/GenBank/DDBJ databases">
        <authorList>
            <person name="Piombo E."/>
        </authorList>
    </citation>
    <scope>NUCLEOTIDE SEQUENCE</scope>
</reference>
<evidence type="ECO:0000313" key="4">
    <source>
        <dbReference type="Proteomes" id="UP001160390"/>
    </source>
</evidence>
<keyword evidence="2" id="KW-0812">Transmembrane</keyword>
<gene>
    <name evidence="3" type="ORF">CCHLO57077_00006767</name>
</gene>
<accession>A0AA35QF23</accession>
<dbReference type="Proteomes" id="UP001160390">
    <property type="component" value="Unassembled WGS sequence"/>
</dbReference>
<feature type="compositionally biased region" description="Polar residues" evidence="1">
    <location>
        <begin position="186"/>
        <end position="196"/>
    </location>
</feature>
<feature type="region of interest" description="Disordered" evidence="1">
    <location>
        <begin position="101"/>
        <end position="196"/>
    </location>
</feature>
<protein>
    <submittedName>
        <fullName evidence="3">Uncharacterized protein</fullName>
    </submittedName>
</protein>
<feature type="transmembrane region" description="Helical" evidence="2">
    <location>
        <begin position="66"/>
        <end position="90"/>
    </location>
</feature>
<proteinExistence type="predicted"/>
<evidence type="ECO:0000313" key="3">
    <source>
        <dbReference type="EMBL" id="CAI6100734.1"/>
    </source>
</evidence>
<sequence length="196" mass="21224">MEVDSTGRMSAPGFTVSAQPTSQTFVTLVTTTSSSKTQFMISTAFQTVTVSATASSDSQDSSTDRAWIAGAVLGPVVLLLILLTGAFFIWRRHRQAAFRPSTFTTESIPGEEKSQKPPSPPRHPSELHEDTITPQPQELYGSPPEAPWIVEKPANQVPAQELPADEPAPAFQGNDTPKEISRMRMASQSPDKISAR</sequence>
<evidence type="ECO:0000256" key="1">
    <source>
        <dbReference type="SAM" id="MobiDB-lite"/>
    </source>
</evidence>
<dbReference type="EMBL" id="CABFNP030001353">
    <property type="protein sequence ID" value="CAI6100734.1"/>
    <property type="molecule type" value="Genomic_DNA"/>
</dbReference>
<comment type="caution">
    <text evidence="3">The sequence shown here is derived from an EMBL/GenBank/DDBJ whole genome shotgun (WGS) entry which is preliminary data.</text>
</comment>
<name>A0AA35QF23_9HYPO</name>
<organism evidence="3 4">
    <name type="scientific">Clonostachys chloroleuca</name>
    <dbReference type="NCBI Taxonomy" id="1926264"/>
    <lineage>
        <taxon>Eukaryota</taxon>
        <taxon>Fungi</taxon>
        <taxon>Dikarya</taxon>
        <taxon>Ascomycota</taxon>
        <taxon>Pezizomycotina</taxon>
        <taxon>Sordariomycetes</taxon>
        <taxon>Hypocreomycetidae</taxon>
        <taxon>Hypocreales</taxon>
        <taxon>Bionectriaceae</taxon>
        <taxon>Clonostachys</taxon>
    </lineage>
</organism>
<evidence type="ECO:0000256" key="2">
    <source>
        <dbReference type="SAM" id="Phobius"/>
    </source>
</evidence>
<keyword evidence="2" id="KW-1133">Transmembrane helix</keyword>
<keyword evidence="4" id="KW-1185">Reference proteome</keyword>